<dbReference type="CDD" id="cd00209">
    <property type="entry name" value="DHFR"/>
    <property type="match status" value="1"/>
</dbReference>
<keyword evidence="4 8" id="KW-0554">One-carbon metabolism</keyword>
<evidence type="ECO:0000256" key="2">
    <source>
        <dbReference type="ARBA" id="ARBA00009539"/>
    </source>
</evidence>
<dbReference type="PROSITE" id="PS51330">
    <property type="entry name" value="DHFR_2"/>
    <property type="match status" value="1"/>
</dbReference>
<evidence type="ECO:0000256" key="4">
    <source>
        <dbReference type="ARBA" id="ARBA00022563"/>
    </source>
</evidence>
<evidence type="ECO:0000259" key="10">
    <source>
        <dbReference type="PROSITE" id="PS51330"/>
    </source>
</evidence>
<comment type="function">
    <text evidence="7 8">Key enzyme in folate metabolism. Catalyzes an essential reaction for de novo glycine and purine synthesis, and for DNA precursor synthesis.</text>
</comment>
<dbReference type="InterPro" id="IPR001796">
    <property type="entry name" value="DHFR_dom"/>
</dbReference>
<keyword evidence="12" id="KW-1185">Reference proteome</keyword>
<reference evidence="11 12" key="1">
    <citation type="submission" date="2018-06" db="EMBL/GenBank/DDBJ databases">
        <authorList>
            <consortium name="Pathogen Informatics"/>
            <person name="Doyle S."/>
        </authorList>
    </citation>
    <scope>NUCLEOTIDE SEQUENCE [LARGE SCALE GENOMIC DNA]</scope>
    <source>
        <strain evidence="11 12">NCTC10717</strain>
    </source>
</reference>
<dbReference type="PIRSF" id="PIRSF000194">
    <property type="entry name" value="DHFR"/>
    <property type="match status" value="1"/>
</dbReference>
<dbReference type="GO" id="GO:0006730">
    <property type="term" value="P:one-carbon metabolic process"/>
    <property type="evidence" value="ECO:0007669"/>
    <property type="project" value="UniProtKB-KW"/>
</dbReference>
<protein>
    <recommendedName>
        <fullName evidence="3 8">Dihydrofolate reductase</fullName>
        <ecNumber evidence="3 8">1.5.1.3</ecNumber>
    </recommendedName>
</protein>
<dbReference type="OrthoDB" id="9804315at2"/>
<dbReference type="EC" id="1.5.1.3" evidence="3 8"/>
<dbReference type="PANTHER" id="PTHR48069">
    <property type="entry name" value="DIHYDROFOLATE REDUCTASE"/>
    <property type="match status" value="1"/>
</dbReference>
<keyword evidence="6 8" id="KW-0560">Oxidoreductase</keyword>
<evidence type="ECO:0000256" key="5">
    <source>
        <dbReference type="ARBA" id="ARBA00022857"/>
    </source>
</evidence>
<feature type="domain" description="DHFR" evidence="10">
    <location>
        <begin position="5"/>
        <end position="163"/>
    </location>
</feature>
<dbReference type="Pfam" id="PF00186">
    <property type="entry name" value="DHFR_1"/>
    <property type="match status" value="1"/>
</dbReference>
<evidence type="ECO:0000256" key="6">
    <source>
        <dbReference type="ARBA" id="ARBA00023002"/>
    </source>
</evidence>
<dbReference type="UniPathway" id="UPA00077">
    <property type="reaction ID" value="UER00158"/>
</dbReference>
<dbReference type="PRINTS" id="PR00070">
    <property type="entry name" value="DHFR"/>
</dbReference>
<evidence type="ECO:0000256" key="3">
    <source>
        <dbReference type="ARBA" id="ARBA00012856"/>
    </source>
</evidence>
<dbReference type="InterPro" id="IPR017925">
    <property type="entry name" value="DHFR_CS"/>
</dbReference>
<dbReference type="GO" id="GO:0046654">
    <property type="term" value="P:tetrahydrofolate biosynthetic process"/>
    <property type="evidence" value="ECO:0007669"/>
    <property type="project" value="UniProtKB-UniPathway"/>
</dbReference>
<dbReference type="EMBL" id="UHIA01000004">
    <property type="protein sequence ID" value="SUO96679.1"/>
    <property type="molecule type" value="Genomic_DNA"/>
</dbReference>
<dbReference type="AlphaFoldDB" id="A0A380MVT4"/>
<organism evidence="11 12">
    <name type="scientific">Suttonella indologenes</name>
    <dbReference type="NCBI Taxonomy" id="13276"/>
    <lineage>
        <taxon>Bacteria</taxon>
        <taxon>Pseudomonadati</taxon>
        <taxon>Pseudomonadota</taxon>
        <taxon>Gammaproteobacteria</taxon>
        <taxon>Cardiobacteriales</taxon>
        <taxon>Cardiobacteriaceae</taxon>
        <taxon>Suttonella</taxon>
    </lineage>
</organism>
<dbReference type="PROSITE" id="PS00075">
    <property type="entry name" value="DHFR_1"/>
    <property type="match status" value="1"/>
</dbReference>
<dbReference type="PANTHER" id="PTHR48069:SF3">
    <property type="entry name" value="DIHYDROFOLATE REDUCTASE"/>
    <property type="match status" value="1"/>
</dbReference>
<dbReference type="SUPFAM" id="SSF53597">
    <property type="entry name" value="Dihydrofolate reductase-like"/>
    <property type="match status" value="1"/>
</dbReference>
<dbReference type="GO" id="GO:0005829">
    <property type="term" value="C:cytosol"/>
    <property type="evidence" value="ECO:0007669"/>
    <property type="project" value="TreeGrafter"/>
</dbReference>
<dbReference type="GO" id="GO:0004146">
    <property type="term" value="F:dihydrofolate reductase activity"/>
    <property type="evidence" value="ECO:0007669"/>
    <property type="project" value="UniProtKB-EC"/>
</dbReference>
<evidence type="ECO:0000256" key="7">
    <source>
        <dbReference type="ARBA" id="ARBA00025067"/>
    </source>
</evidence>
<keyword evidence="5 8" id="KW-0521">NADP</keyword>
<dbReference type="GO" id="GO:0070401">
    <property type="term" value="F:NADP+ binding"/>
    <property type="evidence" value="ECO:0007669"/>
    <property type="project" value="UniProtKB-ARBA"/>
</dbReference>
<evidence type="ECO:0000256" key="8">
    <source>
        <dbReference type="PIRNR" id="PIRNR000194"/>
    </source>
</evidence>
<comment type="similarity">
    <text evidence="2 8 9">Belongs to the dihydrofolate reductase family.</text>
</comment>
<comment type="catalytic activity">
    <reaction evidence="8">
        <text>(6S)-5,6,7,8-tetrahydrofolate + NADP(+) = 7,8-dihydrofolate + NADPH + H(+)</text>
        <dbReference type="Rhea" id="RHEA:15009"/>
        <dbReference type="ChEBI" id="CHEBI:15378"/>
        <dbReference type="ChEBI" id="CHEBI:57451"/>
        <dbReference type="ChEBI" id="CHEBI:57453"/>
        <dbReference type="ChEBI" id="CHEBI:57783"/>
        <dbReference type="ChEBI" id="CHEBI:58349"/>
        <dbReference type="EC" id="1.5.1.3"/>
    </reaction>
</comment>
<proteinExistence type="inferred from homology"/>
<gene>
    <name evidence="11" type="primary">dhfrIII</name>
    <name evidence="11" type="ORF">NCTC10717_01109</name>
</gene>
<dbReference type="FunFam" id="3.40.430.10:FF:000001">
    <property type="entry name" value="Dihydrofolate reductase"/>
    <property type="match status" value="1"/>
</dbReference>
<dbReference type="InterPro" id="IPR012259">
    <property type="entry name" value="DHFR"/>
</dbReference>
<dbReference type="GO" id="GO:0046452">
    <property type="term" value="P:dihydrofolate metabolic process"/>
    <property type="evidence" value="ECO:0007669"/>
    <property type="project" value="TreeGrafter"/>
</dbReference>
<accession>A0A380MVT4</accession>
<evidence type="ECO:0000256" key="9">
    <source>
        <dbReference type="RuleBase" id="RU004474"/>
    </source>
</evidence>
<comment type="pathway">
    <text evidence="1 8">Cofactor biosynthesis; tetrahydrofolate biosynthesis; 5,6,7,8-tetrahydrofolate from 7,8-dihydrofolate: step 1/1.</text>
</comment>
<dbReference type="Gene3D" id="3.40.430.10">
    <property type="entry name" value="Dihydrofolate Reductase, subunit A"/>
    <property type="match status" value="1"/>
</dbReference>
<dbReference type="Proteomes" id="UP000254575">
    <property type="component" value="Unassembled WGS sequence"/>
</dbReference>
<sequence>MAKPEIHLIAAQTRNRVIGRDNAMPWHLPRDLAHFKAATMGYPVIMGRNTYLSIGKALPKRANHVISRNAAFQLPDAEVHHSLDQVLTACESVEKVFIIGGGELYRSSLSLADELNITWIETELEGDTFFPVIDSRIWQEIACETVEADTNNRYDLSFCRYRRIVGEEVV</sequence>
<dbReference type="RefSeq" id="WP_115218363.1">
    <property type="nucleotide sequence ID" value="NZ_UHIA01000004.1"/>
</dbReference>
<name>A0A380MVT4_9GAMM</name>
<dbReference type="GO" id="GO:0046655">
    <property type="term" value="P:folic acid metabolic process"/>
    <property type="evidence" value="ECO:0007669"/>
    <property type="project" value="TreeGrafter"/>
</dbReference>
<dbReference type="InterPro" id="IPR024072">
    <property type="entry name" value="DHFR-like_dom_sf"/>
</dbReference>
<evidence type="ECO:0000313" key="12">
    <source>
        <dbReference type="Proteomes" id="UP000254575"/>
    </source>
</evidence>
<evidence type="ECO:0000256" key="1">
    <source>
        <dbReference type="ARBA" id="ARBA00004903"/>
    </source>
</evidence>
<evidence type="ECO:0000313" key="11">
    <source>
        <dbReference type="EMBL" id="SUO96679.1"/>
    </source>
</evidence>